<sequence length="237" mass="25859">MRKAAGMLAFSLLGVAAVSAEAGNRPVLDKVVFQVSAKQWVTTQTALLTVNVNAALTDSDLVKTRAAIMGKLAKIAAGEWHITQFERSQDSSGLEKLFVEAQLRVPQANLTNVYQSAKDVSKPGATYTIASIEFKPGLEDVEQIKNQLREKLYRQVNDEIARLNKVYTTQQYSVNRLYIIDGQPQGQPKNYQPREMKTMVMAAVPAPAPMAVSNELVMSAMVEAASNRQGSGSVANQ</sequence>
<evidence type="ECO:0000313" key="2">
    <source>
        <dbReference type="EMBL" id="MFC3907819.1"/>
    </source>
</evidence>
<organism evidence="2 3">
    <name type="scientific">Legionella dresdenensis</name>
    <dbReference type="NCBI Taxonomy" id="450200"/>
    <lineage>
        <taxon>Bacteria</taxon>
        <taxon>Pseudomonadati</taxon>
        <taxon>Pseudomonadota</taxon>
        <taxon>Gammaproteobacteria</taxon>
        <taxon>Legionellales</taxon>
        <taxon>Legionellaceae</taxon>
        <taxon>Legionella</taxon>
    </lineage>
</organism>
<reference evidence="3" key="1">
    <citation type="journal article" date="2019" name="Int. J. Syst. Evol. Microbiol.">
        <title>The Global Catalogue of Microorganisms (GCM) 10K type strain sequencing project: providing services to taxonomists for standard genome sequencing and annotation.</title>
        <authorList>
            <consortium name="The Broad Institute Genomics Platform"/>
            <consortium name="The Broad Institute Genome Sequencing Center for Infectious Disease"/>
            <person name="Wu L."/>
            <person name="Ma J."/>
        </authorList>
    </citation>
    <scope>NUCLEOTIDE SEQUENCE [LARGE SCALE GENOMIC DNA]</scope>
    <source>
        <strain evidence="3">CCUG 59858</strain>
    </source>
</reference>
<comment type="caution">
    <text evidence="2">The sequence shown here is derived from an EMBL/GenBank/DDBJ whole genome shotgun (WGS) entry which is preliminary data.</text>
</comment>
<protein>
    <recommendedName>
        <fullName evidence="4">DUF541 domain-containing protein</fullName>
    </recommendedName>
</protein>
<feature type="signal peptide" evidence="1">
    <location>
        <begin position="1"/>
        <end position="22"/>
    </location>
</feature>
<dbReference type="RefSeq" id="WP_382340521.1">
    <property type="nucleotide sequence ID" value="NZ_JBHSAB010000001.1"/>
</dbReference>
<evidence type="ECO:0008006" key="4">
    <source>
        <dbReference type="Google" id="ProtNLM"/>
    </source>
</evidence>
<evidence type="ECO:0000313" key="3">
    <source>
        <dbReference type="Proteomes" id="UP001595758"/>
    </source>
</evidence>
<dbReference type="Proteomes" id="UP001595758">
    <property type="component" value="Unassembled WGS sequence"/>
</dbReference>
<keyword evidence="1" id="KW-0732">Signal</keyword>
<evidence type="ECO:0000256" key="1">
    <source>
        <dbReference type="SAM" id="SignalP"/>
    </source>
</evidence>
<name>A0ABV8CC00_9GAMM</name>
<feature type="chain" id="PRO_5047420823" description="DUF541 domain-containing protein" evidence="1">
    <location>
        <begin position="23"/>
        <end position="237"/>
    </location>
</feature>
<dbReference type="EMBL" id="JBHSAB010000001">
    <property type="protein sequence ID" value="MFC3907819.1"/>
    <property type="molecule type" value="Genomic_DNA"/>
</dbReference>
<accession>A0ABV8CC00</accession>
<gene>
    <name evidence="2" type="ORF">ACFORL_01820</name>
</gene>
<keyword evidence="3" id="KW-1185">Reference proteome</keyword>
<proteinExistence type="predicted"/>